<dbReference type="Pfam" id="PF08279">
    <property type="entry name" value="HTH_11"/>
    <property type="match status" value="1"/>
</dbReference>
<evidence type="ECO:0000313" key="4">
    <source>
        <dbReference type="EMBL" id="QHQ59640.1"/>
    </source>
</evidence>
<dbReference type="SUPFAM" id="SSF46785">
    <property type="entry name" value="Winged helix' DNA-binding domain"/>
    <property type="match status" value="1"/>
</dbReference>
<dbReference type="EMBL" id="CP048000">
    <property type="protein sequence ID" value="QHQ59640.1"/>
    <property type="molecule type" value="Genomic_DNA"/>
</dbReference>
<dbReference type="AlphaFoldDB" id="A0A6P1TEH7"/>
<evidence type="ECO:0000259" key="2">
    <source>
        <dbReference type="Pfam" id="PF13280"/>
    </source>
</evidence>
<name>A0A6P1TEH7_9FIRM</name>
<protein>
    <submittedName>
        <fullName evidence="4">WYL domain-containing protein</fullName>
    </submittedName>
</protein>
<dbReference type="InterPro" id="IPR028349">
    <property type="entry name" value="PafC-like"/>
</dbReference>
<dbReference type="PIRSF" id="PIRSF016838">
    <property type="entry name" value="PafC"/>
    <property type="match status" value="1"/>
</dbReference>
<dbReference type="Pfam" id="PF13280">
    <property type="entry name" value="WYL"/>
    <property type="match status" value="1"/>
</dbReference>
<reference evidence="4 5" key="1">
    <citation type="submission" date="2020-01" db="EMBL/GenBank/DDBJ databases">
        <title>Genome analysis of Anaerocolumna sp. CBA3638.</title>
        <authorList>
            <person name="Kim J."/>
            <person name="Roh S.W."/>
        </authorList>
    </citation>
    <scope>NUCLEOTIDE SEQUENCE [LARGE SCALE GENOMIC DNA]</scope>
    <source>
        <strain evidence="4 5">CBA3638</strain>
    </source>
</reference>
<dbReference type="InterPro" id="IPR051534">
    <property type="entry name" value="CBASS_pafABC_assoc_protein"/>
</dbReference>
<dbReference type="PROSITE" id="PS52050">
    <property type="entry name" value="WYL"/>
    <property type="match status" value="1"/>
</dbReference>
<evidence type="ECO:0000313" key="5">
    <source>
        <dbReference type="Proteomes" id="UP000464314"/>
    </source>
</evidence>
<feature type="domain" description="WCX" evidence="3">
    <location>
        <begin position="225"/>
        <end position="297"/>
    </location>
</feature>
<dbReference type="Pfam" id="PF25583">
    <property type="entry name" value="WCX"/>
    <property type="match status" value="1"/>
</dbReference>
<dbReference type="PANTHER" id="PTHR34580:SF1">
    <property type="entry name" value="PROTEIN PAFC"/>
    <property type="match status" value="1"/>
</dbReference>
<dbReference type="Proteomes" id="UP000464314">
    <property type="component" value="Chromosome"/>
</dbReference>
<sequence>MKIDRLLGIIISLLNKETLTAKQLAEKFEVSIRTIQRDMESISMAGVPIVSNTGSSGGYSILSSYKLENQFIKRDDYKIIIMALKSLNTGYGSRQLEHIIDKYLALNGGYAQNVFLDYSVSREDNKVQENNKLIEHSINDMTQINFDYKNVSGILSHRNVQPLALRFQWYGWYLFGFDLSKRDYRSFKIARMQNLEATDTKFCNDADIEELLRLNDNEYMQTCENIKVWCHKDSISILEEYFPQEERVAFEEGHYIMNLHVPPNERLWQALLLSMGDKVKIIEPEYYRQKLIETASKFLSNYDI</sequence>
<dbReference type="InterPro" id="IPR013196">
    <property type="entry name" value="HTH_11"/>
</dbReference>
<organism evidence="4 5">
    <name type="scientific">Anaerocolumna sedimenticola</name>
    <dbReference type="NCBI Taxonomy" id="2696063"/>
    <lineage>
        <taxon>Bacteria</taxon>
        <taxon>Bacillati</taxon>
        <taxon>Bacillota</taxon>
        <taxon>Clostridia</taxon>
        <taxon>Lachnospirales</taxon>
        <taxon>Lachnospiraceae</taxon>
        <taxon>Anaerocolumna</taxon>
    </lineage>
</organism>
<proteinExistence type="predicted"/>
<dbReference type="InterPro" id="IPR036388">
    <property type="entry name" value="WH-like_DNA-bd_sf"/>
</dbReference>
<accession>A0A6P1TEH7</accession>
<dbReference type="InterPro" id="IPR057727">
    <property type="entry name" value="WCX_dom"/>
</dbReference>
<feature type="domain" description="WYL" evidence="2">
    <location>
        <begin position="133"/>
        <end position="196"/>
    </location>
</feature>
<gene>
    <name evidence="4" type="ORF">Ana3638_01545</name>
</gene>
<dbReference type="InterPro" id="IPR036390">
    <property type="entry name" value="WH_DNA-bd_sf"/>
</dbReference>
<dbReference type="RefSeq" id="WP_161836404.1">
    <property type="nucleotide sequence ID" value="NZ_CP048000.1"/>
</dbReference>
<evidence type="ECO:0000259" key="1">
    <source>
        <dbReference type="Pfam" id="PF08279"/>
    </source>
</evidence>
<feature type="domain" description="Helix-turn-helix type 11" evidence="1">
    <location>
        <begin position="7"/>
        <end position="59"/>
    </location>
</feature>
<keyword evidence="5" id="KW-1185">Reference proteome</keyword>
<evidence type="ECO:0000259" key="3">
    <source>
        <dbReference type="Pfam" id="PF25583"/>
    </source>
</evidence>
<dbReference type="KEGG" id="anr:Ana3638_01545"/>
<dbReference type="Gene3D" id="1.10.10.10">
    <property type="entry name" value="Winged helix-like DNA-binding domain superfamily/Winged helix DNA-binding domain"/>
    <property type="match status" value="1"/>
</dbReference>
<dbReference type="PANTHER" id="PTHR34580">
    <property type="match status" value="1"/>
</dbReference>
<dbReference type="InterPro" id="IPR026881">
    <property type="entry name" value="WYL_dom"/>
</dbReference>